<evidence type="ECO:0000313" key="1">
    <source>
        <dbReference type="EMBL" id="CAD7425390.1"/>
    </source>
</evidence>
<organism evidence="1">
    <name type="scientific">Timema monikensis</name>
    <dbReference type="NCBI Taxonomy" id="170555"/>
    <lineage>
        <taxon>Eukaryota</taxon>
        <taxon>Metazoa</taxon>
        <taxon>Ecdysozoa</taxon>
        <taxon>Arthropoda</taxon>
        <taxon>Hexapoda</taxon>
        <taxon>Insecta</taxon>
        <taxon>Pterygota</taxon>
        <taxon>Neoptera</taxon>
        <taxon>Polyneoptera</taxon>
        <taxon>Phasmatodea</taxon>
        <taxon>Timematodea</taxon>
        <taxon>Timematoidea</taxon>
        <taxon>Timematidae</taxon>
        <taxon>Timema</taxon>
    </lineage>
</organism>
<name>A0A7R9HJS7_9NEOP</name>
<proteinExistence type="predicted"/>
<sequence length="146" mass="16971">MIMNSEGFPAPYDPPPWKQERWVMVDGPSESRWRKAAALQPSGYIGESHPERAKVTRHAPGNQFYAIPNPIITVTEHTPTPSPDYMRRQFKRGVGYPLNFPRPYCFTHTMLHPHVNHPNYFFPWETTLRDPAKCARVGLWETLDVR</sequence>
<protein>
    <submittedName>
        <fullName evidence="1">Uncharacterized protein</fullName>
    </submittedName>
</protein>
<dbReference type="AlphaFoldDB" id="A0A7R9HJS7"/>
<dbReference type="EMBL" id="OB792940">
    <property type="protein sequence ID" value="CAD7425390.1"/>
    <property type="molecule type" value="Genomic_DNA"/>
</dbReference>
<reference evidence="1" key="1">
    <citation type="submission" date="2020-11" db="EMBL/GenBank/DDBJ databases">
        <authorList>
            <person name="Tran Van P."/>
        </authorList>
    </citation>
    <scope>NUCLEOTIDE SEQUENCE</scope>
</reference>
<gene>
    <name evidence="1" type="ORF">TMSB3V08_LOCUS2300</name>
</gene>
<accession>A0A7R9HJS7</accession>